<dbReference type="OrthoDB" id="660167at2"/>
<dbReference type="EMBL" id="QPMM01000008">
    <property type="protein sequence ID" value="RFS21332.1"/>
    <property type="molecule type" value="Genomic_DNA"/>
</dbReference>
<dbReference type="Proteomes" id="UP000260644">
    <property type="component" value="Unassembled WGS sequence"/>
</dbReference>
<keyword evidence="2" id="KW-1185">Reference proteome</keyword>
<dbReference type="RefSeq" id="WP_116976743.1">
    <property type="nucleotide sequence ID" value="NZ_QPMM01000008.1"/>
</dbReference>
<dbReference type="AlphaFoldDB" id="A0A3E1Y7Z4"/>
<accession>A0A3E1Y7Z4</accession>
<protein>
    <recommendedName>
        <fullName evidence="3">IPT/TIG domain-containing protein</fullName>
    </recommendedName>
</protein>
<evidence type="ECO:0000313" key="2">
    <source>
        <dbReference type="Proteomes" id="UP000260644"/>
    </source>
</evidence>
<reference evidence="1 2" key="1">
    <citation type="submission" date="2018-07" db="EMBL/GenBank/DDBJ databases">
        <title>Chitinophaga K2CV101002-2 sp. nov., isolated from a monsoon evergreen broad-leaved forest soil.</title>
        <authorList>
            <person name="Lv Y."/>
        </authorList>
    </citation>
    <scope>NUCLEOTIDE SEQUENCE [LARGE SCALE GENOMIC DNA]</scope>
    <source>
        <strain evidence="1 2">GDMCC 1.1288</strain>
    </source>
</reference>
<name>A0A3E1Y7Z4_9BACT</name>
<evidence type="ECO:0000313" key="1">
    <source>
        <dbReference type="EMBL" id="RFS21332.1"/>
    </source>
</evidence>
<sequence>MNTHIYKRLVLILGINLMLLCMISCKKNEETAIPDKVTLLSFGPSGVKPGDKISFIGYHLDRVTAIELTGAKVEASAFVEKAADHITITVPQETLKGKVTLKAPEGDIVSKSLLNLDVPVTVTDIPATATKGSNISIKGTFVNWITRVTFGNDASVTTFVSKSLTEIVLQVPNNAKTGTLIFSVDGFEPKDIESDDVVVIQ</sequence>
<evidence type="ECO:0008006" key="3">
    <source>
        <dbReference type="Google" id="ProtNLM"/>
    </source>
</evidence>
<proteinExistence type="predicted"/>
<dbReference type="Gene3D" id="2.60.40.10">
    <property type="entry name" value="Immunoglobulins"/>
    <property type="match status" value="2"/>
</dbReference>
<dbReference type="InterPro" id="IPR013783">
    <property type="entry name" value="Ig-like_fold"/>
</dbReference>
<organism evidence="1 2">
    <name type="scientific">Chitinophaga silvatica</name>
    <dbReference type="NCBI Taxonomy" id="2282649"/>
    <lineage>
        <taxon>Bacteria</taxon>
        <taxon>Pseudomonadati</taxon>
        <taxon>Bacteroidota</taxon>
        <taxon>Chitinophagia</taxon>
        <taxon>Chitinophagales</taxon>
        <taxon>Chitinophagaceae</taxon>
        <taxon>Chitinophaga</taxon>
    </lineage>
</organism>
<gene>
    <name evidence="1" type="ORF">DVR12_15635</name>
</gene>
<comment type="caution">
    <text evidence="1">The sequence shown here is derived from an EMBL/GenBank/DDBJ whole genome shotgun (WGS) entry which is preliminary data.</text>
</comment>